<name>A0ABQ8US06_9EUKA</name>
<evidence type="ECO:0000313" key="1">
    <source>
        <dbReference type="EMBL" id="KAJ4461923.1"/>
    </source>
</evidence>
<gene>
    <name evidence="1" type="ORF">PAPYR_1622</name>
</gene>
<accession>A0ABQ8US06</accession>
<reference evidence="1" key="1">
    <citation type="journal article" date="2022" name="bioRxiv">
        <title>Genomics of Preaxostyla Flagellates Illuminates Evolutionary Transitions and the Path Towards Mitochondrial Loss.</title>
        <authorList>
            <person name="Novak L.V.F."/>
            <person name="Treitli S.C."/>
            <person name="Pyrih J."/>
            <person name="Halakuc P."/>
            <person name="Pipaliya S.V."/>
            <person name="Vacek V."/>
            <person name="Brzon O."/>
            <person name="Soukal P."/>
            <person name="Eme L."/>
            <person name="Dacks J.B."/>
            <person name="Karnkowska A."/>
            <person name="Elias M."/>
            <person name="Hampl V."/>
        </authorList>
    </citation>
    <scope>NUCLEOTIDE SEQUENCE</scope>
    <source>
        <strain evidence="1">RCP-MX</strain>
    </source>
</reference>
<sequence>MGTIDSDFLSSKFTELFGGDRELICEFFVWNSIQQDRKTHFRWDLISPKEFRRIQLFSGLQGFVRYHTPLDSPKETETPKCILIECSKSYNNFKTKMSADLDINVFAAPMADEQNFKLLHARASHLYPALVESFQHNSADIERLAAKANIPATDRRILKVQKFAGDITCLVLNSLVAMDKGLMDEAEAKLRENFESNKKHSATLDVDSLYVDKCSRTKRGRRSASEELEDLKCEANIAALLELIRKEKKDKEKKPAKASEAA</sequence>
<comment type="caution">
    <text evidence="1">The sequence shown here is derived from an EMBL/GenBank/DDBJ whole genome shotgun (WGS) entry which is preliminary data.</text>
</comment>
<dbReference type="EMBL" id="JAPMOS010000005">
    <property type="protein sequence ID" value="KAJ4461923.1"/>
    <property type="molecule type" value="Genomic_DNA"/>
</dbReference>
<dbReference type="Proteomes" id="UP001141327">
    <property type="component" value="Unassembled WGS sequence"/>
</dbReference>
<protein>
    <submittedName>
        <fullName evidence="1">Uncharacterized protein</fullName>
    </submittedName>
</protein>
<evidence type="ECO:0000313" key="2">
    <source>
        <dbReference type="Proteomes" id="UP001141327"/>
    </source>
</evidence>
<keyword evidence="2" id="KW-1185">Reference proteome</keyword>
<organism evidence="1 2">
    <name type="scientific">Paratrimastix pyriformis</name>
    <dbReference type="NCBI Taxonomy" id="342808"/>
    <lineage>
        <taxon>Eukaryota</taxon>
        <taxon>Metamonada</taxon>
        <taxon>Preaxostyla</taxon>
        <taxon>Paratrimastigidae</taxon>
        <taxon>Paratrimastix</taxon>
    </lineage>
</organism>
<proteinExistence type="predicted"/>